<gene>
    <name evidence="1" type="ORF">PDIGIT_LOCUS9800</name>
</gene>
<keyword evidence="2" id="KW-1185">Reference proteome</keyword>
<organism evidence="1 2">
    <name type="scientific">Periconia digitata</name>
    <dbReference type="NCBI Taxonomy" id="1303443"/>
    <lineage>
        <taxon>Eukaryota</taxon>
        <taxon>Fungi</taxon>
        <taxon>Dikarya</taxon>
        <taxon>Ascomycota</taxon>
        <taxon>Pezizomycotina</taxon>
        <taxon>Dothideomycetes</taxon>
        <taxon>Pleosporomycetidae</taxon>
        <taxon>Pleosporales</taxon>
        <taxon>Massarineae</taxon>
        <taxon>Periconiaceae</taxon>
        <taxon>Periconia</taxon>
    </lineage>
</organism>
<name>A0A9W4XQ55_9PLEO</name>
<accession>A0A9W4XQ55</accession>
<proteinExistence type="predicted"/>
<comment type="caution">
    <text evidence="1">The sequence shown here is derived from an EMBL/GenBank/DDBJ whole genome shotgun (WGS) entry which is preliminary data.</text>
</comment>
<dbReference type="Proteomes" id="UP001152607">
    <property type="component" value="Unassembled WGS sequence"/>
</dbReference>
<reference evidence="1" key="1">
    <citation type="submission" date="2023-01" db="EMBL/GenBank/DDBJ databases">
        <authorList>
            <person name="Van Ghelder C."/>
            <person name="Rancurel C."/>
        </authorList>
    </citation>
    <scope>NUCLEOTIDE SEQUENCE</scope>
    <source>
        <strain evidence="1">CNCM I-4278</strain>
    </source>
</reference>
<sequence>MPPPTSTSINYCIREPVRLSTHLLGIKNSNNTASSLDIIPTLHNAKNLRGSHKNGRRISILSDQRSHRPGSAPKRIVGIKEAIKHRDDYVWYTMPLSRHSIYSSMQESRAEDFLLSSSCCGPRVHVLVSAYLRKSRFSM</sequence>
<dbReference type="EMBL" id="CAOQHR010000006">
    <property type="protein sequence ID" value="CAI6336695.1"/>
    <property type="molecule type" value="Genomic_DNA"/>
</dbReference>
<protein>
    <submittedName>
        <fullName evidence="1">Uncharacterized protein</fullName>
    </submittedName>
</protein>
<dbReference type="AlphaFoldDB" id="A0A9W4XQ55"/>
<evidence type="ECO:0000313" key="2">
    <source>
        <dbReference type="Proteomes" id="UP001152607"/>
    </source>
</evidence>
<evidence type="ECO:0000313" key="1">
    <source>
        <dbReference type="EMBL" id="CAI6336695.1"/>
    </source>
</evidence>